<protein>
    <submittedName>
        <fullName evidence="4">Uncharacterized protein</fullName>
    </submittedName>
</protein>
<feature type="compositionally biased region" description="Basic and acidic residues" evidence="1">
    <location>
        <begin position="53"/>
        <end position="68"/>
    </location>
</feature>
<dbReference type="AlphaFoldDB" id="A0AAX6HTL5"/>
<evidence type="ECO:0000313" key="5">
    <source>
        <dbReference type="Proteomes" id="UP001140949"/>
    </source>
</evidence>
<organism evidence="4 5">
    <name type="scientific">Iris pallida</name>
    <name type="common">Sweet iris</name>
    <dbReference type="NCBI Taxonomy" id="29817"/>
    <lineage>
        <taxon>Eukaryota</taxon>
        <taxon>Viridiplantae</taxon>
        <taxon>Streptophyta</taxon>
        <taxon>Embryophyta</taxon>
        <taxon>Tracheophyta</taxon>
        <taxon>Spermatophyta</taxon>
        <taxon>Magnoliopsida</taxon>
        <taxon>Liliopsida</taxon>
        <taxon>Asparagales</taxon>
        <taxon>Iridaceae</taxon>
        <taxon>Iridoideae</taxon>
        <taxon>Irideae</taxon>
        <taxon>Iris</taxon>
    </lineage>
</organism>
<accession>A0AAX6HTL5</accession>
<evidence type="ECO:0000313" key="3">
    <source>
        <dbReference type="EMBL" id="KAJ6812361.1"/>
    </source>
</evidence>
<dbReference type="Proteomes" id="UP001140949">
    <property type="component" value="Unassembled WGS sequence"/>
</dbReference>
<evidence type="ECO:0000313" key="4">
    <source>
        <dbReference type="EMBL" id="KAJ6844051.1"/>
    </source>
</evidence>
<name>A0AAX6HTL5_IRIPA</name>
<feature type="region of interest" description="Disordered" evidence="1">
    <location>
        <begin position="37"/>
        <end position="68"/>
    </location>
</feature>
<comment type="caution">
    <text evidence="4">The sequence shown here is derived from an EMBL/GenBank/DDBJ whole genome shotgun (WGS) entry which is preliminary data.</text>
</comment>
<proteinExistence type="predicted"/>
<dbReference type="EMBL" id="JANAVB010006795">
    <property type="protein sequence ID" value="KAJ6844051.1"/>
    <property type="molecule type" value="Genomic_DNA"/>
</dbReference>
<dbReference type="EMBL" id="JANAVB010031215">
    <property type="protein sequence ID" value="KAJ6812360.1"/>
    <property type="molecule type" value="Genomic_DNA"/>
</dbReference>
<gene>
    <name evidence="2" type="ORF">M6B38_149600</name>
    <name evidence="3" type="ORF">M6B38_149605</name>
    <name evidence="4" type="ORF">M6B38_294655</name>
</gene>
<dbReference type="EMBL" id="JANAVB010031215">
    <property type="protein sequence ID" value="KAJ6812361.1"/>
    <property type="molecule type" value="Genomic_DNA"/>
</dbReference>
<sequence>MRGGGWQDLAGEAGRSTKMVVRFSKANEQSRSARLLSVHGDTRRRSRWCSQEQPERREKMCRERERTV</sequence>
<reference evidence="4" key="1">
    <citation type="journal article" date="2023" name="GigaByte">
        <title>Genome assembly of the bearded iris, Iris pallida Lam.</title>
        <authorList>
            <person name="Bruccoleri R.E."/>
            <person name="Oakeley E.J."/>
            <person name="Faust A.M.E."/>
            <person name="Altorfer M."/>
            <person name="Dessus-Babus S."/>
            <person name="Burckhardt D."/>
            <person name="Oertli M."/>
            <person name="Naumann U."/>
            <person name="Petersen F."/>
            <person name="Wong J."/>
        </authorList>
    </citation>
    <scope>NUCLEOTIDE SEQUENCE</scope>
    <source>
        <strain evidence="4">GSM-AAB239-AS_SAM_17_03QT</strain>
    </source>
</reference>
<keyword evidence="5" id="KW-1185">Reference proteome</keyword>
<evidence type="ECO:0000256" key="1">
    <source>
        <dbReference type="SAM" id="MobiDB-lite"/>
    </source>
</evidence>
<evidence type="ECO:0000313" key="2">
    <source>
        <dbReference type="EMBL" id="KAJ6812360.1"/>
    </source>
</evidence>
<reference evidence="4" key="2">
    <citation type="submission" date="2023-04" db="EMBL/GenBank/DDBJ databases">
        <authorList>
            <person name="Bruccoleri R.E."/>
            <person name="Oakeley E.J."/>
            <person name="Faust A.-M."/>
            <person name="Dessus-Babus S."/>
            <person name="Altorfer M."/>
            <person name="Burckhardt D."/>
            <person name="Oertli M."/>
            <person name="Naumann U."/>
            <person name="Petersen F."/>
            <person name="Wong J."/>
        </authorList>
    </citation>
    <scope>NUCLEOTIDE SEQUENCE</scope>
    <source>
        <strain evidence="4">GSM-AAB239-AS_SAM_17_03QT</strain>
        <tissue evidence="4">Leaf</tissue>
    </source>
</reference>